<dbReference type="AlphaFoldDB" id="A0A653CTU2"/>
<feature type="region of interest" description="Disordered" evidence="1">
    <location>
        <begin position="24"/>
        <end position="58"/>
    </location>
</feature>
<evidence type="ECO:0000313" key="2">
    <source>
        <dbReference type="EMBL" id="VEN51308.1"/>
    </source>
</evidence>
<dbReference type="OrthoDB" id="10359071at2759"/>
<protein>
    <submittedName>
        <fullName evidence="2">Uncharacterized protein</fullName>
    </submittedName>
</protein>
<evidence type="ECO:0000313" key="3">
    <source>
        <dbReference type="Proteomes" id="UP000410492"/>
    </source>
</evidence>
<organism evidence="2 3">
    <name type="scientific">Callosobruchus maculatus</name>
    <name type="common">Southern cowpea weevil</name>
    <name type="synonym">Pulse bruchid</name>
    <dbReference type="NCBI Taxonomy" id="64391"/>
    <lineage>
        <taxon>Eukaryota</taxon>
        <taxon>Metazoa</taxon>
        <taxon>Ecdysozoa</taxon>
        <taxon>Arthropoda</taxon>
        <taxon>Hexapoda</taxon>
        <taxon>Insecta</taxon>
        <taxon>Pterygota</taxon>
        <taxon>Neoptera</taxon>
        <taxon>Endopterygota</taxon>
        <taxon>Coleoptera</taxon>
        <taxon>Polyphaga</taxon>
        <taxon>Cucujiformia</taxon>
        <taxon>Chrysomeloidea</taxon>
        <taxon>Chrysomelidae</taxon>
        <taxon>Bruchinae</taxon>
        <taxon>Bruchini</taxon>
        <taxon>Callosobruchus</taxon>
    </lineage>
</organism>
<keyword evidence="3" id="KW-1185">Reference proteome</keyword>
<evidence type="ECO:0000256" key="1">
    <source>
        <dbReference type="SAM" id="MobiDB-lite"/>
    </source>
</evidence>
<dbReference type="EMBL" id="CAACVG010008874">
    <property type="protein sequence ID" value="VEN51308.1"/>
    <property type="molecule type" value="Genomic_DNA"/>
</dbReference>
<reference evidence="2 3" key="1">
    <citation type="submission" date="2019-01" db="EMBL/GenBank/DDBJ databases">
        <authorList>
            <person name="Sayadi A."/>
        </authorList>
    </citation>
    <scope>NUCLEOTIDE SEQUENCE [LARGE SCALE GENOMIC DNA]</scope>
</reference>
<gene>
    <name evidence="2" type="ORF">CALMAC_LOCUS11821</name>
</gene>
<dbReference type="Proteomes" id="UP000410492">
    <property type="component" value="Unassembled WGS sequence"/>
</dbReference>
<accession>A0A653CTU2</accession>
<name>A0A653CTU2_CALMS</name>
<proteinExistence type="predicted"/>
<sequence length="80" mass="8868">MEGDNKCDTRADRVGEDCKLLDNKGMVTPTPSERACPPPVHVNIGADTEKPPQQDSPPFRIWRKVRLPHAINGFLAVFGE</sequence>